<reference evidence="2 3" key="1">
    <citation type="submission" date="2024-09" db="EMBL/GenBank/DDBJ databases">
        <authorList>
            <person name="Sun Q."/>
            <person name="Mori K."/>
        </authorList>
    </citation>
    <scope>NUCLEOTIDE SEQUENCE [LARGE SCALE GENOMIC DNA]</scope>
    <source>
        <strain evidence="2 3">TBRC 1432</strain>
    </source>
</reference>
<evidence type="ECO:0000313" key="3">
    <source>
        <dbReference type="Proteomes" id="UP001589810"/>
    </source>
</evidence>
<keyword evidence="1" id="KW-0732">Signal</keyword>
<feature type="chain" id="PRO_5046712331" evidence="1">
    <location>
        <begin position="26"/>
        <end position="395"/>
    </location>
</feature>
<name>A0ABV6MM62_9PSEU</name>
<evidence type="ECO:0000313" key="2">
    <source>
        <dbReference type="EMBL" id="MFC0541197.1"/>
    </source>
</evidence>
<gene>
    <name evidence="2" type="ORF">ACFFH7_06865</name>
</gene>
<dbReference type="EMBL" id="JBHLUD010000001">
    <property type="protein sequence ID" value="MFC0541197.1"/>
    <property type="molecule type" value="Genomic_DNA"/>
</dbReference>
<organism evidence="2 3">
    <name type="scientific">Kutzneria chonburiensis</name>
    <dbReference type="NCBI Taxonomy" id="1483604"/>
    <lineage>
        <taxon>Bacteria</taxon>
        <taxon>Bacillati</taxon>
        <taxon>Actinomycetota</taxon>
        <taxon>Actinomycetes</taxon>
        <taxon>Pseudonocardiales</taxon>
        <taxon>Pseudonocardiaceae</taxon>
        <taxon>Kutzneria</taxon>
    </lineage>
</organism>
<sequence>MRRKGMLSLVLAAGLAVLGAPAAHAGNGYFTAQDLTTSIGAPIGLGQPVGWSTPWDLKRHFAYVGYHGSELIVASSSPGGGWTWTRAVDHVYGGFLSAYSYSWDHSSHIVYEDGVRHHLMETWSSDASPTWQTVDLTATYGGPDVSMDPHGYEQDGEQHITFERVDTNAGELWQAVFKPGVGWRFVNVSAASGVHMIDDLGWSLHATSLGLDGEAIGYLSADGYPHVLVGRRGQWSDLRVGGQYQLTYFNLISMVFLREGHTQRYVLRYPGSDGDVHEAAWTAAGWTDTDVTAVTGSRGIAEPFLANDSYIWNADGSEHMFATDRSTLAVHEFVRTRDGRWFFWTDTGPVHNDLGWVAGFAAPDDSVHGTETEFYIYYDDNSHVIVSDLSAPYQA</sequence>
<keyword evidence="3" id="KW-1185">Reference proteome</keyword>
<feature type="signal peptide" evidence="1">
    <location>
        <begin position="1"/>
        <end position="25"/>
    </location>
</feature>
<dbReference type="RefSeq" id="WP_273940033.1">
    <property type="nucleotide sequence ID" value="NZ_CP097263.1"/>
</dbReference>
<comment type="caution">
    <text evidence="2">The sequence shown here is derived from an EMBL/GenBank/DDBJ whole genome shotgun (WGS) entry which is preliminary data.</text>
</comment>
<proteinExistence type="predicted"/>
<evidence type="ECO:0000256" key="1">
    <source>
        <dbReference type="SAM" id="SignalP"/>
    </source>
</evidence>
<protein>
    <submittedName>
        <fullName evidence="2">Uncharacterized protein</fullName>
    </submittedName>
</protein>
<accession>A0ABV6MM62</accession>
<dbReference type="Proteomes" id="UP001589810">
    <property type="component" value="Unassembled WGS sequence"/>
</dbReference>